<dbReference type="EMBL" id="JAPDRL010000403">
    <property type="protein sequence ID" value="KAJ9652581.1"/>
    <property type="molecule type" value="Genomic_DNA"/>
</dbReference>
<sequence length="432" mass="47016">MSSSQIPVVPPPQGAMFPPPNPSRGSSPSRSGSSNKRRRTESYASSIVSSSAVLSTSGFSANVKESILRSGPNCWHCGASPVHAYHVVAKKDHSFERLKRQGLITFDYLGVGHNGIPLRAICHDNFDDIDSPGFTFFPSNLNSSSILRSRFSRGVDMRAVADDACGGLYQRHMLHDYLSTILPRDPNATFPLKSWHGAPMASLRRTFQVYGDPLSDATPVDQRELLRKLQDLYMRSAPSRSEDDVQERATGVDLAHEEVKTSVARDGDGPGSENAQAGASAMSITARHEGLGGRSTLTELAHEEPGKAAKFILATLRDGTFHDEIGYGHVENFNGKAAGSKKAKREAAIDALKRALRHFRNISGKYLYDKECLSKVTMVKVAPKEAIADAPLEEGSRAARLARNQSNVSDGTELEDEFGGNPFDEVDFREDG</sequence>
<evidence type="ECO:0000256" key="2">
    <source>
        <dbReference type="ARBA" id="ARBA00022763"/>
    </source>
</evidence>
<evidence type="ECO:0000313" key="6">
    <source>
        <dbReference type="EMBL" id="KAJ9652581.1"/>
    </source>
</evidence>
<dbReference type="InterPro" id="IPR042525">
    <property type="entry name" value="Rad52_Rad59_Rad22_sf"/>
</dbReference>
<feature type="compositionally biased region" description="Low complexity" evidence="5">
    <location>
        <begin position="23"/>
        <end position="34"/>
    </location>
</feature>
<dbReference type="Proteomes" id="UP001172684">
    <property type="component" value="Unassembled WGS sequence"/>
</dbReference>
<keyword evidence="2" id="KW-0227">DNA damage</keyword>
<name>A0ABQ9NEH8_9PEZI</name>
<protein>
    <submittedName>
        <fullName evidence="6">DNA repair protein rad52</fullName>
    </submittedName>
</protein>
<feature type="compositionally biased region" description="Pro residues" evidence="5">
    <location>
        <begin position="8"/>
        <end position="22"/>
    </location>
</feature>
<dbReference type="InterPro" id="IPR041247">
    <property type="entry name" value="Rad52_fam"/>
</dbReference>
<proteinExistence type="inferred from homology"/>
<keyword evidence="4" id="KW-0234">DNA repair</keyword>
<feature type="region of interest" description="Disordered" evidence="5">
    <location>
        <begin position="398"/>
        <end position="432"/>
    </location>
</feature>
<evidence type="ECO:0000256" key="4">
    <source>
        <dbReference type="ARBA" id="ARBA00023204"/>
    </source>
</evidence>
<gene>
    <name evidence="6" type="primary">RAD52_4</name>
    <name evidence="6" type="ORF">H2201_009210</name>
</gene>
<dbReference type="SUPFAM" id="SSF54768">
    <property type="entry name" value="dsRNA-binding domain-like"/>
    <property type="match status" value="1"/>
</dbReference>
<dbReference type="InterPro" id="IPR007232">
    <property type="entry name" value="Rad52_Rad59_Rad22"/>
</dbReference>
<reference evidence="6" key="1">
    <citation type="submission" date="2022-10" db="EMBL/GenBank/DDBJ databases">
        <title>Culturing micro-colonial fungi from biological soil crusts in the Mojave desert and describing Neophaeococcomyces mojavensis, and introducing the new genera and species Taxawa tesnikishii.</title>
        <authorList>
            <person name="Kurbessoian T."/>
            <person name="Stajich J.E."/>
        </authorList>
    </citation>
    <scope>NUCLEOTIDE SEQUENCE</scope>
    <source>
        <strain evidence="6">TK_1</strain>
    </source>
</reference>
<evidence type="ECO:0000256" key="3">
    <source>
        <dbReference type="ARBA" id="ARBA00023172"/>
    </source>
</evidence>
<keyword evidence="7" id="KW-1185">Reference proteome</keyword>
<evidence type="ECO:0000256" key="5">
    <source>
        <dbReference type="SAM" id="MobiDB-lite"/>
    </source>
</evidence>
<feature type="compositionally biased region" description="Acidic residues" evidence="5">
    <location>
        <begin position="412"/>
        <end position="432"/>
    </location>
</feature>
<dbReference type="Pfam" id="PF04098">
    <property type="entry name" value="Rad52_Rad22"/>
    <property type="match status" value="1"/>
</dbReference>
<evidence type="ECO:0000256" key="1">
    <source>
        <dbReference type="ARBA" id="ARBA00006638"/>
    </source>
</evidence>
<evidence type="ECO:0000313" key="7">
    <source>
        <dbReference type="Proteomes" id="UP001172684"/>
    </source>
</evidence>
<keyword evidence="3" id="KW-0233">DNA recombination</keyword>
<dbReference type="Gene3D" id="3.30.390.80">
    <property type="entry name" value="DNA repair protein Rad52/59/22"/>
    <property type="match status" value="1"/>
</dbReference>
<accession>A0ABQ9NEH8</accession>
<dbReference type="PANTHER" id="PTHR12132:SF1">
    <property type="entry name" value="DNA REPAIR PROTEIN RAD52 HOMOLOG"/>
    <property type="match status" value="1"/>
</dbReference>
<organism evidence="6 7">
    <name type="scientific">Coniosporium apollinis</name>
    <dbReference type="NCBI Taxonomy" id="61459"/>
    <lineage>
        <taxon>Eukaryota</taxon>
        <taxon>Fungi</taxon>
        <taxon>Dikarya</taxon>
        <taxon>Ascomycota</taxon>
        <taxon>Pezizomycotina</taxon>
        <taxon>Dothideomycetes</taxon>
        <taxon>Dothideomycetes incertae sedis</taxon>
        <taxon>Coniosporium</taxon>
    </lineage>
</organism>
<dbReference type="PANTHER" id="PTHR12132">
    <property type="entry name" value="DNA REPAIR AND RECOMBINATION PROTEIN RAD52, RAD59"/>
    <property type="match status" value="1"/>
</dbReference>
<feature type="region of interest" description="Disordered" evidence="5">
    <location>
        <begin position="1"/>
        <end position="43"/>
    </location>
</feature>
<comment type="caution">
    <text evidence="6">The sequence shown here is derived from an EMBL/GenBank/DDBJ whole genome shotgun (WGS) entry which is preliminary data.</text>
</comment>
<comment type="similarity">
    <text evidence="1">Belongs to the RAD52 family.</text>
</comment>